<gene>
    <name evidence="6" type="ORF">FRE64_10205</name>
</gene>
<proteinExistence type="inferred from homology"/>
<dbReference type="OrthoDB" id="9785745at2"/>
<dbReference type="Pfam" id="PF03466">
    <property type="entry name" value="LysR_substrate"/>
    <property type="match status" value="1"/>
</dbReference>
<dbReference type="FunFam" id="1.10.10.10:FF:000001">
    <property type="entry name" value="LysR family transcriptional regulator"/>
    <property type="match status" value="1"/>
</dbReference>
<evidence type="ECO:0000256" key="2">
    <source>
        <dbReference type="ARBA" id="ARBA00023015"/>
    </source>
</evidence>
<evidence type="ECO:0000313" key="6">
    <source>
        <dbReference type="EMBL" id="QDZ40293.1"/>
    </source>
</evidence>
<dbReference type="InterPro" id="IPR036390">
    <property type="entry name" value="WH_DNA-bd_sf"/>
</dbReference>
<evidence type="ECO:0000259" key="5">
    <source>
        <dbReference type="PROSITE" id="PS50931"/>
    </source>
</evidence>
<dbReference type="InterPro" id="IPR036388">
    <property type="entry name" value="WH-like_DNA-bd_sf"/>
</dbReference>
<evidence type="ECO:0000256" key="4">
    <source>
        <dbReference type="ARBA" id="ARBA00023163"/>
    </source>
</evidence>
<dbReference type="PROSITE" id="PS50931">
    <property type="entry name" value="HTH_LYSR"/>
    <property type="match status" value="1"/>
</dbReference>
<dbReference type="GO" id="GO:0000976">
    <property type="term" value="F:transcription cis-regulatory region binding"/>
    <property type="evidence" value="ECO:0007669"/>
    <property type="project" value="TreeGrafter"/>
</dbReference>
<dbReference type="EMBL" id="CP042326">
    <property type="protein sequence ID" value="QDZ40293.1"/>
    <property type="molecule type" value="Genomic_DNA"/>
</dbReference>
<dbReference type="InterPro" id="IPR000847">
    <property type="entry name" value="LysR_HTH_N"/>
</dbReference>
<dbReference type="AlphaFoldDB" id="A0A5B8NLW1"/>
<accession>A0A5B8NLW1</accession>
<dbReference type="Pfam" id="PF00126">
    <property type="entry name" value="HTH_1"/>
    <property type="match status" value="1"/>
</dbReference>
<keyword evidence="3" id="KW-0238">DNA-binding</keyword>
<sequence length="308" mass="34841">MKNATLHQLRVFVVAAKHLSFTKAAEELFLTQPTVSMQMKQLTKAVGLPLFEQIGKRLYLTEAGEILYGSCQRIFSELGEFESAIADMKGLKQGQLRLSAVSTTKYFLPRIIGPFCQKYPGVELSMRFTNHERILQYLNENQDDVYILSQLPSTMDVNAHRILENPLVPIAPADHPLASESQIPFTRFAEEAFIMREPGSGTRQALEELFYKHESELNVRMELGSNEAIKQAILGGLGVSVLSQHTLTLEKDTGLFAILDVEDLPIYRNWYAIYPVGKQPSVVARTFLDYLEADPELTRNNRQLTMEN</sequence>
<dbReference type="RefSeq" id="WP_146295976.1">
    <property type="nucleotide sequence ID" value="NZ_CP042326.1"/>
</dbReference>
<dbReference type="GO" id="GO:0003700">
    <property type="term" value="F:DNA-binding transcription factor activity"/>
    <property type="evidence" value="ECO:0007669"/>
    <property type="project" value="InterPro"/>
</dbReference>
<keyword evidence="7" id="KW-1185">Reference proteome</keyword>
<feature type="domain" description="HTH lysR-type" evidence="5">
    <location>
        <begin position="1"/>
        <end position="61"/>
    </location>
</feature>
<evidence type="ECO:0000313" key="7">
    <source>
        <dbReference type="Proteomes" id="UP000318453"/>
    </source>
</evidence>
<dbReference type="Gene3D" id="1.10.10.10">
    <property type="entry name" value="Winged helix-like DNA-binding domain superfamily/Winged helix DNA-binding domain"/>
    <property type="match status" value="1"/>
</dbReference>
<comment type="similarity">
    <text evidence="1">Belongs to the LysR transcriptional regulatory family.</text>
</comment>
<dbReference type="Proteomes" id="UP000318453">
    <property type="component" value="Chromosome"/>
</dbReference>
<keyword evidence="2" id="KW-0805">Transcription regulation</keyword>
<dbReference type="CDD" id="cd08419">
    <property type="entry name" value="PBP2_CbbR_RubisCO_like"/>
    <property type="match status" value="1"/>
</dbReference>
<dbReference type="KEGG" id="enn:FRE64_10205"/>
<dbReference type="SUPFAM" id="SSF53850">
    <property type="entry name" value="Periplasmic binding protein-like II"/>
    <property type="match status" value="1"/>
</dbReference>
<dbReference type="SUPFAM" id="SSF46785">
    <property type="entry name" value="Winged helix' DNA-binding domain"/>
    <property type="match status" value="1"/>
</dbReference>
<dbReference type="PANTHER" id="PTHR30126">
    <property type="entry name" value="HTH-TYPE TRANSCRIPTIONAL REGULATOR"/>
    <property type="match status" value="1"/>
</dbReference>
<evidence type="ECO:0000256" key="3">
    <source>
        <dbReference type="ARBA" id="ARBA00023125"/>
    </source>
</evidence>
<keyword evidence="4" id="KW-0804">Transcription</keyword>
<dbReference type="PANTHER" id="PTHR30126:SF5">
    <property type="entry name" value="HTH-TYPE TRANSCRIPTIONAL ACTIVATOR CMPR"/>
    <property type="match status" value="1"/>
</dbReference>
<dbReference type="InterPro" id="IPR005119">
    <property type="entry name" value="LysR_subst-bd"/>
</dbReference>
<protein>
    <submittedName>
        <fullName evidence="6">LysR family transcriptional regulator</fullName>
    </submittedName>
</protein>
<name>A0A5B8NLW1_9CHRO</name>
<evidence type="ECO:0000256" key="1">
    <source>
        <dbReference type="ARBA" id="ARBA00009437"/>
    </source>
</evidence>
<organism evidence="6 7">
    <name type="scientific">Euhalothece natronophila Z-M001</name>
    <dbReference type="NCBI Taxonomy" id="522448"/>
    <lineage>
        <taxon>Bacteria</taxon>
        <taxon>Bacillati</taxon>
        <taxon>Cyanobacteriota</taxon>
        <taxon>Cyanophyceae</taxon>
        <taxon>Oscillatoriophycideae</taxon>
        <taxon>Chroococcales</taxon>
        <taxon>Halothecacae</taxon>
        <taxon>Halothece cluster</taxon>
        <taxon>Euhalothece</taxon>
    </lineage>
</organism>
<dbReference type="PRINTS" id="PR00039">
    <property type="entry name" value="HTHLYSR"/>
</dbReference>
<dbReference type="Gene3D" id="3.40.190.290">
    <property type="match status" value="1"/>
</dbReference>
<reference evidence="6" key="1">
    <citation type="submission" date="2019-08" db="EMBL/GenBank/DDBJ databases">
        <title>Carotenoids and Carotenoid Binding Proteins in the Halophilic Cyanobacterium Euhalothece sp. ZM00.</title>
        <authorList>
            <person name="Cho S.M."/>
            <person name="Song J.Y."/>
            <person name="Park Y.-I."/>
        </authorList>
    </citation>
    <scope>NUCLEOTIDE SEQUENCE [LARGE SCALE GENOMIC DNA]</scope>
    <source>
        <strain evidence="6">Z-M001</strain>
    </source>
</reference>